<gene>
    <name evidence="2" type="ORF">Y1Q_0022285</name>
</gene>
<dbReference type="AlphaFoldDB" id="A0A151NZY7"/>
<evidence type="ECO:0000313" key="3">
    <source>
        <dbReference type="Proteomes" id="UP000050525"/>
    </source>
</evidence>
<dbReference type="Proteomes" id="UP000050525">
    <property type="component" value="Unassembled WGS sequence"/>
</dbReference>
<reference evidence="2 3" key="1">
    <citation type="journal article" date="2012" name="Genome Biol.">
        <title>Sequencing three crocodilian genomes to illuminate the evolution of archosaurs and amniotes.</title>
        <authorList>
            <person name="St John J.A."/>
            <person name="Braun E.L."/>
            <person name="Isberg S.R."/>
            <person name="Miles L.G."/>
            <person name="Chong A.Y."/>
            <person name="Gongora J."/>
            <person name="Dalzell P."/>
            <person name="Moran C."/>
            <person name="Bed'hom B."/>
            <person name="Abzhanov A."/>
            <person name="Burgess S.C."/>
            <person name="Cooksey A.M."/>
            <person name="Castoe T.A."/>
            <person name="Crawford N.G."/>
            <person name="Densmore L.D."/>
            <person name="Drew J.C."/>
            <person name="Edwards S.V."/>
            <person name="Faircloth B.C."/>
            <person name="Fujita M.K."/>
            <person name="Greenwold M.J."/>
            <person name="Hoffmann F.G."/>
            <person name="Howard J.M."/>
            <person name="Iguchi T."/>
            <person name="Janes D.E."/>
            <person name="Khan S.Y."/>
            <person name="Kohno S."/>
            <person name="de Koning A.J."/>
            <person name="Lance S.L."/>
            <person name="McCarthy F.M."/>
            <person name="McCormack J.E."/>
            <person name="Merchant M.E."/>
            <person name="Peterson D.G."/>
            <person name="Pollock D.D."/>
            <person name="Pourmand N."/>
            <person name="Raney B.J."/>
            <person name="Roessler K.A."/>
            <person name="Sanford J.R."/>
            <person name="Sawyer R.H."/>
            <person name="Schmidt C.J."/>
            <person name="Triplett E.W."/>
            <person name="Tuberville T.D."/>
            <person name="Venegas-Anaya M."/>
            <person name="Howard J.T."/>
            <person name="Jarvis E.D."/>
            <person name="Guillette L.J.Jr."/>
            <person name="Glenn T.C."/>
            <person name="Green R.E."/>
            <person name="Ray D.A."/>
        </authorList>
    </citation>
    <scope>NUCLEOTIDE SEQUENCE [LARGE SCALE GENOMIC DNA]</scope>
    <source>
        <strain evidence="2">KSC_2009_1</strain>
    </source>
</reference>
<organism evidence="2 3">
    <name type="scientific">Alligator mississippiensis</name>
    <name type="common">American alligator</name>
    <dbReference type="NCBI Taxonomy" id="8496"/>
    <lineage>
        <taxon>Eukaryota</taxon>
        <taxon>Metazoa</taxon>
        <taxon>Chordata</taxon>
        <taxon>Craniata</taxon>
        <taxon>Vertebrata</taxon>
        <taxon>Euteleostomi</taxon>
        <taxon>Archelosauria</taxon>
        <taxon>Archosauria</taxon>
        <taxon>Crocodylia</taxon>
        <taxon>Alligatoridae</taxon>
        <taxon>Alligatorinae</taxon>
        <taxon>Alligator</taxon>
    </lineage>
</organism>
<accession>A0A151NZY7</accession>
<proteinExistence type="predicted"/>
<feature type="compositionally biased region" description="Basic and acidic residues" evidence="1">
    <location>
        <begin position="32"/>
        <end position="47"/>
    </location>
</feature>
<name>A0A151NZY7_ALLMI</name>
<feature type="compositionally biased region" description="Polar residues" evidence="1">
    <location>
        <begin position="60"/>
        <end position="69"/>
    </location>
</feature>
<evidence type="ECO:0000313" key="2">
    <source>
        <dbReference type="EMBL" id="KYO42447.1"/>
    </source>
</evidence>
<evidence type="ECO:0000256" key="1">
    <source>
        <dbReference type="SAM" id="MobiDB-lite"/>
    </source>
</evidence>
<protein>
    <submittedName>
        <fullName evidence="2">Uncharacterized protein</fullName>
    </submittedName>
</protein>
<dbReference type="EMBL" id="AKHW03001467">
    <property type="protein sequence ID" value="KYO42447.1"/>
    <property type="molecule type" value="Genomic_DNA"/>
</dbReference>
<feature type="region of interest" description="Disordered" evidence="1">
    <location>
        <begin position="32"/>
        <end position="69"/>
    </location>
</feature>
<sequence>MRSVTGPHVVEELMKWIVQTDALERAMLWKLSPRERRSHEDKDRKEPGVANIDPVMLRTPNMSTPNVSA</sequence>
<keyword evidence="3" id="KW-1185">Reference proteome</keyword>
<comment type="caution">
    <text evidence="2">The sequence shown here is derived from an EMBL/GenBank/DDBJ whole genome shotgun (WGS) entry which is preliminary data.</text>
</comment>